<dbReference type="Pfam" id="PF14397">
    <property type="entry name" value="ATPgrasp_ST"/>
    <property type="match status" value="1"/>
</dbReference>
<dbReference type="GO" id="GO:0005524">
    <property type="term" value="F:ATP binding"/>
    <property type="evidence" value="ECO:0007669"/>
    <property type="project" value="UniProtKB-UniRule"/>
</dbReference>
<accession>A0A1G2BE56</accession>
<feature type="domain" description="ATP-grasp" evidence="2">
    <location>
        <begin position="37"/>
        <end position="304"/>
    </location>
</feature>
<dbReference type="InterPro" id="IPR008503">
    <property type="entry name" value="Asp_endopeptidase"/>
</dbReference>
<dbReference type="PROSITE" id="PS50975">
    <property type="entry name" value="ATP_GRASP"/>
    <property type="match status" value="1"/>
</dbReference>
<dbReference type="InterPro" id="IPR011761">
    <property type="entry name" value="ATP-grasp"/>
</dbReference>
<dbReference type="InterPro" id="IPR021109">
    <property type="entry name" value="Peptidase_aspartic_dom_sf"/>
</dbReference>
<dbReference type="GO" id="GO:0009432">
    <property type="term" value="P:SOS response"/>
    <property type="evidence" value="ECO:0007669"/>
    <property type="project" value="TreeGrafter"/>
</dbReference>
<dbReference type="GO" id="GO:0005737">
    <property type="term" value="C:cytoplasm"/>
    <property type="evidence" value="ECO:0007669"/>
    <property type="project" value="TreeGrafter"/>
</dbReference>
<evidence type="ECO:0000313" key="4">
    <source>
        <dbReference type="Proteomes" id="UP000176420"/>
    </source>
</evidence>
<dbReference type="AlphaFoldDB" id="A0A1G2BE56"/>
<dbReference type="PANTHER" id="PTHR21621:SF0">
    <property type="entry name" value="BETA-CITRYLGLUTAMATE SYNTHASE B-RELATED"/>
    <property type="match status" value="1"/>
</dbReference>
<comment type="caution">
    <text evidence="3">The sequence shown here is derived from an EMBL/GenBank/DDBJ whole genome shotgun (WGS) entry which is preliminary data.</text>
</comment>
<dbReference type="SUPFAM" id="SSF50630">
    <property type="entry name" value="Acid proteases"/>
    <property type="match status" value="1"/>
</dbReference>
<evidence type="ECO:0000313" key="3">
    <source>
        <dbReference type="EMBL" id="OGY86530.1"/>
    </source>
</evidence>
<evidence type="ECO:0000256" key="1">
    <source>
        <dbReference type="PROSITE-ProRule" id="PRU00409"/>
    </source>
</evidence>
<dbReference type="GO" id="GO:0018169">
    <property type="term" value="F:ribosomal S6-glutamic acid ligase activity"/>
    <property type="evidence" value="ECO:0007669"/>
    <property type="project" value="TreeGrafter"/>
</dbReference>
<gene>
    <name evidence="3" type="ORF">A2319_02070</name>
</gene>
<reference evidence="3 4" key="1">
    <citation type="journal article" date="2016" name="Nat. Commun.">
        <title>Thousands of microbial genomes shed light on interconnected biogeochemical processes in an aquifer system.</title>
        <authorList>
            <person name="Anantharaman K."/>
            <person name="Brown C.T."/>
            <person name="Hug L.A."/>
            <person name="Sharon I."/>
            <person name="Castelle C.J."/>
            <person name="Probst A.J."/>
            <person name="Thomas B.C."/>
            <person name="Singh A."/>
            <person name="Wilkins M.J."/>
            <person name="Karaoz U."/>
            <person name="Brodie E.L."/>
            <person name="Williams K.H."/>
            <person name="Hubbard S.S."/>
            <person name="Banfield J.F."/>
        </authorList>
    </citation>
    <scope>NUCLEOTIDE SEQUENCE [LARGE SCALE GENOMIC DNA]</scope>
</reference>
<dbReference type="GO" id="GO:0046872">
    <property type="term" value="F:metal ion binding"/>
    <property type="evidence" value="ECO:0007669"/>
    <property type="project" value="InterPro"/>
</dbReference>
<keyword evidence="1" id="KW-0067">ATP-binding</keyword>
<dbReference type="Gene3D" id="2.40.70.10">
    <property type="entry name" value="Acid Proteases"/>
    <property type="match status" value="1"/>
</dbReference>
<name>A0A1G2BE56_9BACT</name>
<dbReference type="Pfam" id="PF05618">
    <property type="entry name" value="Zn_protease"/>
    <property type="match status" value="1"/>
</dbReference>
<dbReference type="InterPro" id="IPR039523">
    <property type="entry name" value="RimK-rel_E_lig_ATP-grasp"/>
</dbReference>
<dbReference type="EMBL" id="MHKI01000018">
    <property type="protein sequence ID" value="OGY86530.1"/>
    <property type="molecule type" value="Genomic_DNA"/>
</dbReference>
<dbReference type="Proteomes" id="UP000176420">
    <property type="component" value="Unassembled WGS sequence"/>
</dbReference>
<proteinExistence type="predicted"/>
<protein>
    <recommendedName>
        <fullName evidence="2">ATP-grasp domain-containing protein</fullName>
    </recommendedName>
</protein>
<dbReference type="SUPFAM" id="SSF56059">
    <property type="entry name" value="Glutathione synthetase ATP-binding domain-like"/>
    <property type="match status" value="1"/>
</dbReference>
<dbReference type="PANTHER" id="PTHR21621">
    <property type="entry name" value="RIBOSOMAL PROTEIN S6 MODIFICATION PROTEIN"/>
    <property type="match status" value="1"/>
</dbReference>
<dbReference type="Gene3D" id="3.30.470.20">
    <property type="entry name" value="ATP-grasp fold, B domain"/>
    <property type="match status" value="1"/>
</dbReference>
<keyword evidence="1" id="KW-0547">Nucleotide-binding</keyword>
<evidence type="ECO:0000259" key="2">
    <source>
        <dbReference type="PROSITE" id="PS50975"/>
    </source>
</evidence>
<organism evidence="3 4">
    <name type="scientific">Candidatus Kerfeldbacteria bacterium RIFOXYB2_FULL_38_14</name>
    <dbReference type="NCBI Taxonomy" id="1798547"/>
    <lineage>
        <taxon>Bacteria</taxon>
        <taxon>Candidatus Kerfeldiibacteriota</taxon>
    </lineage>
</organism>
<sequence>MLKNRNNILGMNARSYIYLRVNKKKGRKIVDDKLITKSILAAKGLPVADLIAVLRERKEVYEFNWDSLPNSFVIKPARGFGGEGIIIVFNRLKNGNWLSTNKRQLTAEDLRVHVLNILDGNYSLLHTPDAALFESRFSIDPLFKRFSTFGIPDIRVIVYHNVPVMAMLRLGTEKSHGTANLAQGGLGVGIDLTTGLTTHVVVKSWLSEKEIERHPDTNAQLRGIKVPYWDEILKTAVLAAHIIGLQYAGVDISVDKKRGPVILELNARPGLGIQVANMAPLRERLQRVRGLKVDFPERGIAIAKDLFAGQFDAEVTGITGRKVLGLIEPITVYNKEKEPKKIKAKIDTGARTSSIDESLARALGFGEAIDLFQKLHVPEYSEREEAEEQLEKLKPQLLQTHPDIVNLSVVSSAHGISIRMHIKISIVLGGRLMTISPNVYERSHLAYPVLIGVADLTNYLIDPTKTPPKKYVLKKKKIAKKI</sequence>